<feature type="domain" description="PAC" evidence="8">
    <location>
        <begin position="85"/>
        <end position="139"/>
    </location>
</feature>
<evidence type="ECO:0000313" key="9">
    <source>
        <dbReference type="EMBL" id="PXX79868.1"/>
    </source>
</evidence>
<evidence type="ECO:0000313" key="10">
    <source>
        <dbReference type="Proteomes" id="UP000247555"/>
    </source>
</evidence>
<dbReference type="Gene3D" id="3.30.565.10">
    <property type="entry name" value="Histidine kinase-like ATPase, C-terminal domain"/>
    <property type="match status" value="1"/>
</dbReference>
<protein>
    <recommendedName>
        <fullName evidence="2">histidine kinase</fullName>
        <ecNumber evidence="2">2.7.13.3</ecNumber>
    </recommendedName>
</protein>
<feature type="domain" description="PAS" evidence="7">
    <location>
        <begin position="14"/>
        <end position="60"/>
    </location>
</feature>
<sequence>MSAASAFSPQVSLPPELYRQAVEEADLAISITDRHANILYANAAFTRVTGYQPEQVIGHNESMLSHRTTPREVYQELWSRLAAGQPWNGRLLNRRQDGSVYLAEVSITPVHAPDGSVSHYLGMHRDVTTLRQLECMVNNQKQLIASVLDAAPMVFALLDGNGGLMLSNQAYHSMARELSNDNPAHALMDTLCPDWRAQLASDPAHCTFTDQEARLDRPGGAPRWYTCSAQLIRLSNEAVDGFFCAQNAAGLLLTCTDITALRAEQERARTAALKAILADEERVASIRESLSAALFRLEEPMNVIFSAVNLLRRRDPASASMLEDALDASRVHLDALREVIPPRGPETMSNVNLNEILRDVLDIVTPSLLANGVVVDWLPAPTLPTMYGRSVQLRILFKALIDNAIEAMSGKGWARRELTLKTRQRDDCIVITVADRGPGMSPDCELRAFEPFFTTKRGGGRHLGTGLSRAYQVATDHGGYIDLGENPGGGCLVTVEFRLDGDPV</sequence>
<dbReference type="GO" id="GO:0009399">
    <property type="term" value="P:nitrogen fixation"/>
    <property type="evidence" value="ECO:0007669"/>
    <property type="project" value="InterPro"/>
</dbReference>
<dbReference type="InterPro" id="IPR000700">
    <property type="entry name" value="PAS-assoc_C"/>
</dbReference>
<dbReference type="InterPro" id="IPR035965">
    <property type="entry name" value="PAS-like_dom_sf"/>
</dbReference>
<keyword evidence="4" id="KW-0808">Transferase</keyword>
<dbReference type="SMART" id="SM00387">
    <property type="entry name" value="HATPase_c"/>
    <property type="match status" value="1"/>
</dbReference>
<dbReference type="SUPFAM" id="SSF55874">
    <property type="entry name" value="ATPase domain of HSP90 chaperone/DNA topoisomerase II/histidine kinase"/>
    <property type="match status" value="1"/>
</dbReference>
<name>A0A318KSR1_9NEIS</name>
<evidence type="ECO:0000256" key="4">
    <source>
        <dbReference type="ARBA" id="ARBA00022679"/>
    </source>
</evidence>
<dbReference type="GO" id="GO:0004673">
    <property type="term" value="F:protein histidine kinase activity"/>
    <property type="evidence" value="ECO:0007669"/>
    <property type="project" value="UniProtKB-EC"/>
</dbReference>
<evidence type="ECO:0000259" key="7">
    <source>
        <dbReference type="PROSITE" id="PS50112"/>
    </source>
</evidence>
<dbReference type="InterPro" id="IPR036890">
    <property type="entry name" value="HATPase_C_sf"/>
</dbReference>
<feature type="domain" description="Histidine kinase" evidence="6">
    <location>
        <begin position="292"/>
        <end position="501"/>
    </location>
</feature>
<dbReference type="InterPro" id="IPR004358">
    <property type="entry name" value="Sig_transdc_His_kin-like_C"/>
</dbReference>
<dbReference type="PANTHER" id="PTHR43304">
    <property type="entry name" value="PHYTOCHROME-LIKE PROTEIN CPH1"/>
    <property type="match status" value="1"/>
</dbReference>
<keyword evidence="10" id="KW-1185">Reference proteome</keyword>
<dbReference type="PROSITE" id="PS50112">
    <property type="entry name" value="PAS"/>
    <property type="match status" value="1"/>
</dbReference>
<evidence type="ECO:0000256" key="5">
    <source>
        <dbReference type="ARBA" id="ARBA00022777"/>
    </source>
</evidence>
<dbReference type="InterPro" id="IPR001610">
    <property type="entry name" value="PAC"/>
</dbReference>
<dbReference type="Proteomes" id="UP000247555">
    <property type="component" value="Unassembled WGS sequence"/>
</dbReference>
<comment type="caution">
    <text evidence="9">The sequence shown here is derived from an EMBL/GenBank/DDBJ whole genome shotgun (WGS) entry which is preliminary data.</text>
</comment>
<dbReference type="NCBIfam" id="TIGR00229">
    <property type="entry name" value="sensory_box"/>
    <property type="match status" value="1"/>
</dbReference>
<evidence type="ECO:0000259" key="6">
    <source>
        <dbReference type="PROSITE" id="PS50109"/>
    </source>
</evidence>
<keyword evidence="3" id="KW-0597">Phosphoprotein</keyword>
<reference evidence="9 10" key="1">
    <citation type="submission" date="2018-05" db="EMBL/GenBank/DDBJ databases">
        <title>Genomic Encyclopedia of Type Strains, Phase IV (KMG-IV): sequencing the most valuable type-strain genomes for metagenomic binning, comparative biology and taxonomic classification.</title>
        <authorList>
            <person name="Goeker M."/>
        </authorList>
    </citation>
    <scope>NUCLEOTIDE SEQUENCE [LARGE SCALE GENOMIC DNA]</scope>
    <source>
        <strain evidence="9 10">DSM 29661</strain>
    </source>
</reference>
<dbReference type="AlphaFoldDB" id="A0A318KSR1"/>
<accession>A0A318KSR1</accession>
<dbReference type="SMART" id="SM00091">
    <property type="entry name" value="PAS"/>
    <property type="match status" value="2"/>
</dbReference>
<evidence type="ECO:0000256" key="1">
    <source>
        <dbReference type="ARBA" id="ARBA00000085"/>
    </source>
</evidence>
<dbReference type="InterPro" id="IPR000014">
    <property type="entry name" value="PAS"/>
</dbReference>
<dbReference type="InterPro" id="IPR014285">
    <property type="entry name" value="N_fixation_neg-reg_NifL"/>
</dbReference>
<dbReference type="Gene3D" id="3.30.450.20">
    <property type="entry name" value="PAS domain"/>
    <property type="match status" value="2"/>
</dbReference>
<dbReference type="InterPro" id="IPR005467">
    <property type="entry name" value="His_kinase_dom"/>
</dbReference>
<dbReference type="GO" id="GO:0006355">
    <property type="term" value="P:regulation of DNA-templated transcription"/>
    <property type="evidence" value="ECO:0007669"/>
    <property type="project" value="InterPro"/>
</dbReference>
<keyword evidence="5 9" id="KW-0418">Kinase</keyword>
<comment type="catalytic activity">
    <reaction evidence="1">
        <text>ATP + protein L-histidine = ADP + protein N-phospho-L-histidine.</text>
        <dbReference type="EC" id="2.7.13.3"/>
    </reaction>
</comment>
<dbReference type="SUPFAM" id="SSF55785">
    <property type="entry name" value="PYP-like sensor domain (PAS domain)"/>
    <property type="match status" value="2"/>
</dbReference>
<dbReference type="NCBIfam" id="TIGR02938">
    <property type="entry name" value="nifL_nitrog"/>
    <property type="match status" value="1"/>
</dbReference>
<dbReference type="CDD" id="cd00130">
    <property type="entry name" value="PAS"/>
    <property type="match status" value="1"/>
</dbReference>
<dbReference type="GO" id="GO:0007165">
    <property type="term" value="P:signal transduction"/>
    <property type="evidence" value="ECO:0007669"/>
    <property type="project" value="InterPro"/>
</dbReference>
<dbReference type="OrthoDB" id="224978at2"/>
<dbReference type="Pfam" id="PF00989">
    <property type="entry name" value="PAS"/>
    <property type="match status" value="1"/>
</dbReference>
<dbReference type="InterPro" id="IPR013767">
    <property type="entry name" value="PAS_fold"/>
</dbReference>
<dbReference type="PROSITE" id="PS50109">
    <property type="entry name" value="HIS_KIN"/>
    <property type="match status" value="1"/>
</dbReference>
<dbReference type="SMART" id="SM00086">
    <property type="entry name" value="PAC"/>
    <property type="match status" value="1"/>
</dbReference>
<dbReference type="EC" id="2.7.13.3" evidence="2"/>
<dbReference type="PANTHER" id="PTHR43304:SF1">
    <property type="entry name" value="PAC DOMAIN-CONTAINING PROTEIN"/>
    <property type="match status" value="1"/>
</dbReference>
<dbReference type="RefSeq" id="WP_110390169.1">
    <property type="nucleotide sequence ID" value="NZ_QJKI01000005.1"/>
</dbReference>
<dbReference type="PROSITE" id="PS50113">
    <property type="entry name" value="PAC"/>
    <property type="match status" value="1"/>
</dbReference>
<evidence type="ECO:0000259" key="8">
    <source>
        <dbReference type="PROSITE" id="PS50113"/>
    </source>
</evidence>
<gene>
    <name evidence="9" type="ORF">DFR34_10566</name>
</gene>
<organism evidence="9 10">
    <name type="scientific">Rivihabitans pingtungensis</name>
    <dbReference type="NCBI Taxonomy" id="1054498"/>
    <lineage>
        <taxon>Bacteria</taxon>
        <taxon>Pseudomonadati</taxon>
        <taxon>Pseudomonadota</taxon>
        <taxon>Betaproteobacteria</taxon>
        <taxon>Neisseriales</taxon>
        <taxon>Aquaspirillaceae</taxon>
        <taxon>Rivihabitans</taxon>
    </lineage>
</organism>
<evidence type="ECO:0000256" key="2">
    <source>
        <dbReference type="ARBA" id="ARBA00012438"/>
    </source>
</evidence>
<proteinExistence type="predicted"/>
<dbReference type="EMBL" id="QJKI01000005">
    <property type="protein sequence ID" value="PXX79868.1"/>
    <property type="molecule type" value="Genomic_DNA"/>
</dbReference>
<dbReference type="PRINTS" id="PR00344">
    <property type="entry name" value="BCTRLSENSOR"/>
</dbReference>
<dbReference type="Pfam" id="PF02518">
    <property type="entry name" value="HATPase_c"/>
    <property type="match status" value="1"/>
</dbReference>
<dbReference type="InterPro" id="IPR003594">
    <property type="entry name" value="HATPase_dom"/>
</dbReference>
<dbReference type="InterPro" id="IPR052162">
    <property type="entry name" value="Sensor_kinase/Photoreceptor"/>
</dbReference>
<evidence type="ECO:0000256" key="3">
    <source>
        <dbReference type="ARBA" id="ARBA00022553"/>
    </source>
</evidence>